<comment type="subcellular location">
    <subcellularLocation>
        <location evidence="1">Cell outer membrane</location>
    </subcellularLocation>
</comment>
<reference evidence="10" key="1">
    <citation type="submission" date="2016-10" db="EMBL/GenBank/DDBJ databases">
        <authorList>
            <person name="Varghese N."/>
            <person name="Submissions S."/>
        </authorList>
    </citation>
    <scope>NUCLEOTIDE SEQUENCE [LARGE SCALE GENOMIC DNA]</scope>
    <source>
        <strain evidence="10">DSM 23920</strain>
    </source>
</reference>
<dbReference type="GO" id="GO:0015562">
    <property type="term" value="F:efflux transmembrane transporter activity"/>
    <property type="evidence" value="ECO:0007669"/>
    <property type="project" value="InterPro"/>
</dbReference>
<evidence type="ECO:0000313" key="9">
    <source>
        <dbReference type="EMBL" id="SEA91684.1"/>
    </source>
</evidence>
<keyword evidence="7" id="KW-0998">Cell outer membrane</keyword>
<protein>
    <submittedName>
        <fullName evidence="9">Outer membrane protein TolC</fullName>
    </submittedName>
</protein>
<accession>A0A1H4F2Z2</accession>
<dbReference type="OrthoDB" id="654853at2"/>
<dbReference type="RefSeq" id="WP_089763768.1">
    <property type="nucleotide sequence ID" value="NZ_BKAT01000036.1"/>
</dbReference>
<evidence type="ECO:0000256" key="6">
    <source>
        <dbReference type="ARBA" id="ARBA00023136"/>
    </source>
</evidence>
<evidence type="ECO:0000256" key="8">
    <source>
        <dbReference type="SAM" id="SignalP"/>
    </source>
</evidence>
<dbReference type="Proteomes" id="UP000199656">
    <property type="component" value="Unassembled WGS sequence"/>
</dbReference>
<organism evidence="9 10">
    <name type="scientific">Chitinophaga terrae</name>
    <name type="common">ex Kim and Jung 2007</name>
    <dbReference type="NCBI Taxonomy" id="408074"/>
    <lineage>
        <taxon>Bacteria</taxon>
        <taxon>Pseudomonadati</taxon>
        <taxon>Bacteroidota</taxon>
        <taxon>Chitinophagia</taxon>
        <taxon>Chitinophagales</taxon>
        <taxon>Chitinophagaceae</taxon>
        <taxon>Chitinophaga</taxon>
    </lineage>
</organism>
<evidence type="ECO:0000256" key="1">
    <source>
        <dbReference type="ARBA" id="ARBA00004442"/>
    </source>
</evidence>
<evidence type="ECO:0000256" key="4">
    <source>
        <dbReference type="ARBA" id="ARBA00022452"/>
    </source>
</evidence>
<dbReference type="PANTHER" id="PTHR30026">
    <property type="entry name" value="OUTER MEMBRANE PROTEIN TOLC"/>
    <property type="match status" value="1"/>
</dbReference>
<sequence>MIKHIIAGKLCALLCLLCYTSSSAQSAADSFSLHRAIALTMEHYPAIRAKASQVKAGEANLTDVKHNWYPALRLHEQVDVGTDNSIYGSYFTMGMIPSTSGGIRAANNSSLMSGNIAMAAMQWEIYNFGGYGSQQTEASKALQVSRSDLHNLANQLTVSVITQYLELLKYHALQQIAEDNVRRNASVVRAVTAIVLHGLKPGVDSAVAAAELSKARLNLLDIHNKYEQVRVQLSVLTGLDTSNIRPDTVNTDRLIALLQHQPGDSVQQQHPMLEYYNAIYEQQTAKEAVIRKSTLPKVNLMAAGWMRGSSGSFNDVYDKNLWSGLGYSRYNYLLGLGITYNLADLKRTREKVAVQKYQSETAARQMETIKTNLDGMLQQSLTDLKISSEKLQELPLQLNAAKAAARQKMALYRGGLTNIIDVTTALFVLNRAETDLVMTRDAAWKALFSAAYASNSIEQLLPELN</sequence>
<keyword evidence="4" id="KW-1134">Transmembrane beta strand</keyword>
<comment type="similarity">
    <text evidence="2">Belongs to the outer membrane factor (OMF) (TC 1.B.17) family.</text>
</comment>
<keyword evidence="8" id="KW-0732">Signal</keyword>
<dbReference type="GO" id="GO:1990281">
    <property type="term" value="C:efflux pump complex"/>
    <property type="evidence" value="ECO:0007669"/>
    <property type="project" value="TreeGrafter"/>
</dbReference>
<dbReference type="EMBL" id="FNRL01000022">
    <property type="protein sequence ID" value="SEA91684.1"/>
    <property type="molecule type" value="Genomic_DNA"/>
</dbReference>
<dbReference type="InterPro" id="IPR051906">
    <property type="entry name" value="TolC-like"/>
</dbReference>
<evidence type="ECO:0000256" key="5">
    <source>
        <dbReference type="ARBA" id="ARBA00022692"/>
    </source>
</evidence>
<evidence type="ECO:0000256" key="7">
    <source>
        <dbReference type="ARBA" id="ARBA00023237"/>
    </source>
</evidence>
<name>A0A1H4F2Z2_9BACT</name>
<keyword evidence="3" id="KW-0813">Transport</keyword>
<feature type="signal peptide" evidence="8">
    <location>
        <begin position="1"/>
        <end position="27"/>
    </location>
</feature>
<dbReference type="SUPFAM" id="SSF56954">
    <property type="entry name" value="Outer membrane efflux proteins (OEP)"/>
    <property type="match status" value="1"/>
</dbReference>
<gene>
    <name evidence="9" type="ORF">SAMN05660909_04126</name>
</gene>
<dbReference type="PANTHER" id="PTHR30026:SF20">
    <property type="entry name" value="OUTER MEMBRANE PROTEIN TOLC"/>
    <property type="match status" value="1"/>
</dbReference>
<keyword evidence="10" id="KW-1185">Reference proteome</keyword>
<proteinExistence type="inferred from homology"/>
<dbReference type="GO" id="GO:0015288">
    <property type="term" value="F:porin activity"/>
    <property type="evidence" value="ECO:0007669"/>
    <property type="project" value="TreeGrafter"/>
</dbReference>
<evidence type="ECO:0000313" key="10">
    <source>
        <dbReference type="Proteomes" id="UP000199656"/>
    </source>
</evidence>
<evidence type="ECO:0000256" key="3">
    <source>
        <dbReference type="ARBA" id="ARBA00022448"/>
    </source>
</evidence>
<feature type="chain" id="PRO_5011553130" evidence="8">
    <location>
        <begin position="28"/>
        <end position="465"/>
    </location>
</feature>
<dbReference type="Gene3D" id="1.20.1600.10">
    <property type="entry name" value="Outer membrane efflux proteins (OEP)"/>
    <property type="match status" value="1"/>
</dbReference>
<evidence type="ECO:0000256" key="2">
    <source>
        <dbReference type="ARBA" id="ARBA00007613"/>
    </source>
</evidence>
<dbReference type="GO" id="GO:0009279">
    <property type="term" value="C:cell outer membrane"/>
    <property type="evidence" value="ECO:0007669"/>
    <property type="project" value="UniProtKB-SubCell"/>
</dbReference>
<keyword evidence="6" id="KW-0472">Membrane</keyword>
<keyword evidence="5" id="KW-0812">Transmembrane</keyword>
<dbReference type="Pfam" id="PF02321">
    <property type="entry name" value="OEP"/>
    <property type="match status" value="2"/>
</dbReference>
<dbReference type="STRING" id="408074.SAMN05660909_04126"/>
<dbReference type="AlphaFoldDB" id="A0A1H4F2Z2"/>
<dbReference type="InterPro" id="IPR003423">
    <property type="entry name" value="OMP_efflux"/>
</dbReference>